<evidence type="ECO:0000313" key="2">
    <source>
        <dbReference type="EMBL" id="AJG18634.1"/>
    </source>
</evidence>
<name>A0A0C4Y8X4_9BURK</name>
<dbReference type="RefSeq" id="WP_052494472.1">
    <property type="nucleotide sequence ID" value="NZ_CP010536.1"/>
</dbReference>
<protein>
    <submittedName>
        <fullName evidence="2">Thiol-disulfide isomerase</fullName>
    </submittedName>
</protein>
<dbReference type="AlphaFoldDB" id="A0A0C4Y8X4"/>
<feature type="domain" description="Thioredoxin" evidence="1">
    <location>
        <begin position="43"/>
        <end position="132"/>
    </location>
</feature>
<dbReference type="InterPro" id="IPR013766">
    <property type="entry name" value="Thioredoxin_domain"/>
</dbReference>
<dbReference type="Gene3D" id="3.40.30.10">
    <property type="entry name" value="Glutaredoxin"/>
    <property type="match status" value="1"/>
</dbReference>
<dbReference type="STRING" id="68895.RR42_m1228"/>
<dbReference type="GO" id="GO:0016853">
    <property type="term" value="F:isomerase activity"/>
    <property type="evidence" value="ECO:0007669"/>
    <property type="project" value="UniProtKB-KW"/>
</dbReference>
<evidence type="ECO:0000313" key="3">
    <source>
        <dbReference type="Proteomes" id="UP000031843"/>
    </source>
</evidence>
<keyword evidence="2" id="KW-0413">Isomerase</keyword>
<dbReference type="InterPro" id="IPR036249">
    <property type="entry name" value="Thioredoxin-like_sf"/>
</dbReference>
<dbReference type="Proteomes" id="UP000031843">
    <property type="component" value="Chromosome main"/>
</dbReference>
<reference evidence="2 3" key="1">
    <citation type="journal article" date="2015" name="Genome Announc.">
        <title>Complete Genome Sequence of Cupriavidus basilensis 4G11, Isolated from the Oak Ridge Field Research Center Site.</title>
        <authorList>
            <person name="Ray J."/>
            <person name="Waters R.J."/>
            <person name="Skerker J.M."/>
            <person name="Kuehl J.V."/>
            <person name="Price M.N."/>
            <person name="Huang J."/>
            <person name="Chakraborty R."/>
            <person name="Arkin A.P."/>
            <person name="Deutschbauer A."/>
        </authorList>
    </citation>
    <scope>NUCLEOTIDE SEQUENCE [LARGE SCALE GENOMIC DNA]</scope>
    <source>
        <strain evidence="2">4G11</strain>
    </source>
</reference>
<dbReference type="Pfam" id="PF00085">
    <property type="entry name" value="Thioredoxin"/>
    <property type="match status" value="1"/>
</dbReference>
<proteinExistence type="predicted"/>
<dbReference type="EMBL" id="CP010536">
    <property type="protein sequence ID" value="AJG18634.1"/>
    <property type="molecule type" value="Genomic_DNA"/>
</dbReference>
<gene>
    <name evidence="2" type="ORF">RR42_m1228</name>
</gene>
<dbReference type="SUPFAM" id="SSF52833">
    <property type="entry name" value="Thioredoxin-like"/>
    <property type="match status" value="1"/>
</dbReference>
<accession>A0A0C4Y8X4</accession>
<dbReference type="KEGG" id="cbw:RR42_m1228"/>
<sequence length="146" mass="15674">MSIKPDNAAMPGTTVDPASHLDHRAFEVFGMREVDGAGIDDAIAAAGDALVCVFFWGVDCFNCEMAKKAMLADLDPVRALELHWLHANVYAHPDMGKRFGLHGIPVFMFFHKGKKLGRATGWHGQGQFAAAVANARLKASGKPLAG</sequence>
<dbReference type="CDD" id="cd02947">
    <property type="entry name" value="TRX_family"/>
    <property type="match status" value="1"/>
</dbReference>
<organism evidence="2 3">
    <name type="scientific">Cupriavidus basilensis</name>
    <dbReference type="NCBI Taxonomy" id="68895"/>
    <lineage>
        <taxon>Bacteria</taxon>
        <taxon>Pseudomonadati</taxon>
        <taxon>Pseudomonadota</taxon>
        <taxon>Betaproteobacteria</taxon>
        <taxon>Burkholderiales</taxon>
        <taxon>Burkholderiaceae</taxon>
        <taxon>Cupriavidus</taxon>
    </lineage>
</organism>
<keyword evidence="3" id="KW-1185">Reference proteome</keyword>
<evidence type="ECO:0000259" key="1">
    <source>
        <dbReference type="Pfam" id="PF00085"/>
    </source>
</evidence>